<comment type="caution">
    <text evidence="6">Lacks conserved residue(s) required for the propagation of feature annotation.</text>
</comment>
<comment type="similarity">
    <text evidence="6">Belongs to the NDK family.</text>
</comment>
<dbReference type="EMBL" id="JNBS01001302">
    <property type="protein sequence ID" value="OQS01998.1"/>
    <property type="molecule type" value="Genomic_DNA"/>
</dbReference>
<dbReference type="Proteomes" id="UP000243217">
    <property type="component" value="Unassembled WGS sequence"/>
</dbReference>
<gene>
    <name evidence="9" type="ORF">THRCLA_05590</name>
</gene>
<dbReference type="InterPro" id="IPR034907">
    <property type="entry name" value="NDK-like_dom"/>
</dbReference>
<keyword evidence="4" id="KW-0206">Cytoskeleton</keyword>
<dbReference type="GO" id="GO:0005879">
    <property type="term" value="C:axonemal microtubule"/>
    <property type="evidence" value="ECO:0007669"/>
    <property type="project" value="TreeGrafter"/>
</dbReference>
<dbReference type="Gene3D" id="3.30.70.141">
    <property type="entry name" value="Nucleoside diphosphate kinase-like domain"/>
    <property type="match status" value="1"/>
</dbReference>
<protein>
    <recommendedName>
        <fullName evidence="11">Nucleoside diphosphate kinase</fullName>
    </recommendedName>
</protein>
<name>A0A1V9ZVG8_9STRA</name>
<evidence type="ECO:0000256" key="5">
    <source>
        <dbReference type="ARBA" id="ARBA00023273"/>
    </source>
</evidence>
<evidence type="ECO:0000313" key="10">
    <source>
        <dbReference type="Proteomes" id="UP000243217"/>
    </source>
</evidence>
<evidence type="ECO:0000256" key="1">
    <source>
        <dbReference type="ARBA" id="ARBA00004138"/>
    </source>
</evidence>
<dbReference type="PANTHER" id="PTHR43109">
    <property type="entry name" value="NUCLEOSIDE DIPHOSPHATE KINASE 7"/>
    <property type="match status" value="1"/>
</dbReference>
<dbReference type="InterPro" id="IPR013216">
    <property type="entry name" value="Methyltransf_11"/>
</dbReference>
<evidence type="ECO:0000256" key="6">
    <source>
        <dbReference type="PROSITE-ProRule" id="PRU00706"/>
    </source>
</evidence>
<evidence type="ECO:0000259" key="8">
    <source>
        <dbReference type="SMART" id="SM00676"/>
    </source>
</evidence>
<comment type="caution">
    <text evidence="9">The sequence shown here is derived from an EMBL/GenBank/DDBJ whole genome shotgun (WGS) entry which is preliminary data.</text>
</comment>
<feature type="domain" description="Nucleoside diphosphate kinase-like" evidence="7">
    <location>
        <begin position="344"/>
        <end position="481"/>
    </location>
</feature>
<dbReference type="PANTHER" id="PTHR43109:SF2">
    <property type="entry name" value="NUCLEOSIDE DIPHOSPHATE KINASE 7"/>
    <property type="match status" value="1"/>
</dbReference>
<dbReference type="GO" id="GO:0008757">
    <property type="term" value="F:S-adenosylmethionine-dependent methyltransferase activity"/>
    <property type="evidence" value="ECO:0007669"/>
    <property type="project" value="InterPro"/>
</dbReference>
<dbReference type="SUPFAM" id="SSF53335">
    <property type="entry name" value="S-adenosyl-L-methionine-dependent methyltransferases"/>
    <property type="match status" value="1"/>
</dbReference>
<dbReference type="InterPro" id="IPR036850">
    <property type="entry name" value="NDK-like_dom_sf"/>
</dbReference>
<keyword evidence="3" id="KW-0963">Cytoplasm</keyword>
<dbReference type="SUPFAM" id="SSF54919">
    <property type="entry name" value="Nucleoside diphosphate kinase, NDK"/>
    <property type="match status" value="1"/>
</dbReference>
<evidence type="ECO:0000256" key="3">
    <source>
        <dbReference type="ARBA" id="ARBA00022490"/>
    </source>
</evidence>
<evidence type="ECO:0000256" key="4">
    <source>
        <dbReference type="ARBA" id="ARBA00023212"/>
    </source>
</evidence>
<sequence length="481" mass="54807">MSVQEAYTQWSTIYDTNENPTRDLEGIGGKKLLEKLTFQHILELGCGTGKNSKWLVNKCKKLTAVDFTESMLVIARSKLPNVEFLQADLLNPWHFAQLNSVDLVTFSLVLEHIEDLAPIFTKVNQVLKPGGYVYIGELHPFKQYSGSKACFDKGNGKEVVTCFTHHTSDFINQAFVHGWQLERFEELFDDNNRQRIPRILSMLFRKSTTRLFKMSDETYAFIAEWFDPQAQIARQYLLQYFSDGSLEMIDKKSCKPFLKRIKYPGITKVDLFIGACVTVALLDEYTRDFSVVLQFSLGVPTAFDDVIQNLEKSRLREHVNIVNGSATLFFQPEAFPTTSTFDCCTLCLIRPRVVKDGKVGEVINAILCEEFEISALKLLHVEAGAINEFLAIYKDVTRQYHELVKYMSSGPLIAMEIRGHGDIVERFQSLCGPFDVQIARELAPTSLRARFGKTNIHNGVHCTDCSEDGVLECQYFFRVLE</sequence>
<evidence type="ECO:0000256" key="2">
    <source>
        <dbReference type="ARBA" id="ARBA00004245"/>
    </source>
</evidence>
<dbReference type="InterPro" id="IPR037993">
    <property type="entry name" value="NDPk7B"/>
</dbReference>
<evidence type="ECO:0000259" key="7">
    <source>
        <dbReference type="SMART" id="SM00562"/>
    </source>
</evidence>
<dbReference type="OrthoDB" id="270127at2759"/>
<keyword evidence="5" id="KW-0966">Cell projection</keyword>
<dbReference type="STRING" id="74557.A0A1V9ZVG8"/>
<accession>A0A1V9ZVG8</accession>
<proteinExistence type="inferred from homology"/>
<dbReference type="CDD" id="cd02440">
    <property type="entry name" value="AdoMet_MTases"/>
    <property type="match status" value="1"/>
</dbReference>
<dbReference type="CDD" id="cd04412">
    <property type="entry name" value="NDPk7B"/>
    <property type="match status" value="1"/>
</dbReference>
<dbReference type="SMART" id="SM00676">
    <property type="entry name" value="DM10"/>
    <property type="match status" value="1"/>
</dbReference>
<dbReference type="Gene3D" id="3.40.50.150">
    <property type="entry name" value="Vaccinia Virus protein VP39"/>
    <property type="match status" value="1"/>
</dbReference>
<dbReference type="Pfam" id="PF08241">
    <property type="entry name" value="Methyltransf_11"/>
    <property type="match status" value="1"/>
</dbReference>
<dbReference type="Pfam" id="PF00334">
    <property type="entry name" value="NDK"/>
    <property type="match status" value="1"/>
</dbReference>
<organism evidence="9 10">
    <name type="scientific">Thraustotheca clavata</name>
    <dbReference type="NCBI Taxonomy" id="74557"/>
    <lineage>
        <taxon>Eukaryota</taxon>
        <taxon>Sar</taxon>
        <taxon>Stramenopiles</taxon>
        <taxon>Oomycota</taxon>
        <taxon>Saprolegniomycetes</taxon>
        <taxon>Saprolegniales</taxon>
        <taxon>Achlyaceae</taxon>
        <taxon>Thraustotheca</taxon>
    </lineage>
</organism>
<dbReference type="AlphaFoldDB" id="A0A1V9ZVG8"/>
<dbReference type="InterPro" id="IPR029063">
    <property type="entry name" value="SAM-dependent_MTases_sf"/>
</dbReference>
<keyword evidence="10" id="KW-1185">Reference proteome</keyword>
<dbReference type="InterPro" id="IPR006602">
    <property type="entry name" value="DM10_dom"/>
</dbReference>
<comment type="subcellular location">
    <subcellularLocation>
        <location evidence="1">Cell projection</location>
        <location evidence="1">Cilium</location>
    </subcellularLocation>
    <subcellularLocation>
        <location evidence="2">Cytoplasm</location>
        <location evidence="2">Cytoskeleton</location>
    </subcellularLocation>
</comment>
<reference evidence="9 10" key="1">
    <citation type="journal article" date="2014" name="Genome Biol. Evol.">
        <title>The secreted proteins of Achlya hypogyna and Thraustotheca clavata identify the ancestral oomycete secretome and reveal gene acquisitions by horizontal gene transfer.</title>
        <authorList>
            <person name="Misner I."/>
            <person name="Blouin N."/>
            <person name="Leonard G."/>
            <person name="Richards T.A."/>
            <person name="Lane C.E."/>
        </authorList>
    </citation>
    <scope>NUCLEOTIDE SEQUENCE [LARGE SCALE GENOMIC DNA]</scope>
    <source>
        <strain evidence="9 10">ATCC 34112</strain>
    </source>
</reference>
<feature type="domain" description="DM10" evidence="8">
    <location>
        <begin position="215"/>
        <end position="294"/>
    </location>
</feature>
<evidence type="ECO:0000313" key="9">
    <source>
        <dbReference type="EMBL" id="OQS01998.1"/>
    </source>
</evidence>
<dbReference type="SMART" id="SM00562">
    <property type="entry name" value="NDK"/>
    <property type="match status" value="1"/>
</dbReference>
<dbReference type="PROSITE" id="PS51374">
    <property type="entry name" value="NDPK_LIKE"/>
    <property type="match status" value="1"/>
</dbReference>
<evidence type="ECO:0008006" key="11">
    <source>
        <dbReference type="Google" id="ProtNLM"/>
    </source>
</evidence>